<accession>A0AB40APS4</accession>
<name>A0AB40APS4_DIOCR</name>
<sequence length="134" mass="15184">MEELVNGEVGEIEEDDAITTFPKLKYLAILGLPKLVKISHCTLDFPHLSKVHLEGCPSLKRLPFKPGIVNNRGLLVKCEKKWWEKLEWDDATIPSQFCSNSTEDEEIADFFVGGVPPLGHRDFLEIFGFDEVIL</sequence>
<evidence type="ECO:0000313" key="1">
    <source>
        <dbReference type="Proteomes" id="UP001515500"/>
    </source>
</evidence>
<proteinExistence type="predicted"/>
<organism evidence="1 2">
    <name type="scientific">Dioscorea cayennensis subsp. rotundata</name>
    <name type="common">White Guinea yam</name>
    <name type="synonym">Dioscorea rotundata</name>
    <dbReference type="NCBI Taxonomy" id="55577"/>
    <lineage>
        <taxon>Eukaryota</taxon>
        <taxon>Viridiplantae</taxon>
        <taxon>Streptophyta</taxon>
        <taxon>Embryophyta</taxon>
        <taxon>Tracheophyta</taxon>
        <taxon>Spermatophyta</taxon>
        <taxon>Magnoliopsida</taxon>
        <taxon>Liliopsida</taxon>
        <taxon>Dioscoreales</taxon>
        <taxon>Dioscoreaceae</taxon>
        <taxon>Dioscorea</taxon>
    </lineage>
</organism>
<dbReference type="InterPro" id="IPR032675">
    <property type="entry name" value="LRR_dom_sf"/>
</dbReference>
<gene>
    <name evidence="2" type="primary">LOC120252556</name>
</gene>
<dbReference type="Gene3D" id="3.80.10.10">
    <property type="entry name" value="Ribonuclease Inhibitor"/>
    <property type="match status" value="1"/>
</dbReference>
<reference evidence="2" key="1">
    <citation type="submission" date="2025-08" db="UniProtKB">
        <authorList>
            <consortium name="RefSeq"/>
        </authorList>
    </citation>
    <scope>IDENTIFICATION</scope>
</reference>
<dbReference type="RefSeq" id="XP_039116669.1">
    <property type="nucleotide sequence ID" value="XM_039260735.1"/>
</dbReference>
<dbReference type="Proteomes" id="UP001515500">
    <property type="component" value="Chromosome 21"/>
</dbReference>
<evidence type="ECO:0000313" key="2">
    <source>
        <dbReference type="RefSeq" id="XP_039116669.1"/>
    </source>
</evidence>
<protein>
    <submittedName>
        <fullName evidence="2">Disease resistance protein At1g63350</fullName>
    </submittedName>
</protein>
<keyword evidence="1" id="KW-1185">Reference proteome</keyword>
<dbReference type="GeneID" id="120252556"/>
<dbReference type="AlphaFoldDB" id="A0AB40APS4"/>